<organism evidence="1 2">
    <name type="scientific">Cichlidogyrus casuarinus</name>
    <dbReference type="NCBI Taxonomy" id="1844966"/>
    <lineage>
        <taxon>Eukaryota</taxon>
        <taxon>Metazoa</taxon>
        <taxon>Spiralia</taxon>
        <taxon>Lophotrochozoa</taxon>
        <taxon>Platyhelminthes</taxon>
        <taxon>Monogenea</taxon>
        <taxon>Monopisthocotylea</taxon>
        <taxon>Dactylogyridea</taxon>
        <taxon>Ancyrocephalidae</taxon>
        <taxon>Cichlidogyrus</taxon>
    </lineage>
</organism>
<accession>A0ABD2Q738</accession>
<name>A0ABD2Q738_9PLAT</name>
<evidence type="ECO:0000313" key="1">
    <source>
        <dbReference type="EMBL" id="KAL3314546.1"/>
    </source>
</evidence>
<reference evidence="1 2" key="1">
    <citation type="submission" date="2024-11" db="EMBL/GenBank/DDBJ databases">
        <title>Adaptive evolution of stress response genes in parasites aligns with host niche diversity.</title>
        <authorList>
            <person name="Hahn C."/>
            <person name="Resl P."/>
        </authorList>
    </citation>
    <scope>NUCLEOTIDE SEQUENCE [LARGE SCALE GENOMIC DNA]</scope>
    <source>
        <strain evidence="1">EGGRZ-B1_66</strain>
        <tissue evidence="1">Body</tissue>
    </source>
</reference>
<comment type="caution">
    <text evidence="1">The sequence shown here is derived from an EMBL/GenBank/DDBJ whole genome shotgun (WGS) entry which is preliminary data.</text>
</comment>
<dbReference type="Proteomes" id="UP001626550">
    <property type="component" value="Unassembled WGS sequence"/>
</dbReference>
<keyword evidence="2" id="KW-1185">Reference proteome</keyword>
<sequence length="741" mass="82372">MVAHNCTCKKVVTTARKLCRCQKKTKVEKCKDTYTELTTVAYAKGQDRCVRSIFAVNQPIICPKPKITEGQCDPKTCLKKVKFERNVVHGCKCVLEVFEKEHACCCDADTEANKRAGACAEETVCSRNSIKQVTSCQKVELVDSKLQLFAGVEESPLKMICKRMTTVTIEPVLCKSQISNTKDCDHENNLELMTIFGEKVKNCKCEPIKSTLHLHGCSKGCPDEKIVEGQCVGGIRNVKCACANEEKRVTVKDAIMTIKTVTEVLHEDDCYPKSVVKILPITVPDPIFIKRPVPVVKGPCVEGKMQVVVATANFDAVKANYVVNSSTKSVICGCPVCHESKPTCSKDGKKLISNQTCYSLKNGACEPTTREVIEDARLMCSFETTTTVGECVNGTRTVERKFNRLGDNCQCVKDVLVKKEKCGCKKIDKEIVSQKCENNTKVTVTTRNKLQGDQCVPYNTTTTEHWGQAKFTDNAVAVRTENCDQKTCLAKYGIWACKPTNCTCNFVKIAEGPLHCCLDKMATKYESCSKIDQAALDNCFGISEVSGPCSAEGVSRITYHKKDVKDCKCIKTPLNTTERFCGDNKKDEPKVTSTIEKDGSEKVLITAFKRPAGCEGTIKIPVDTVKTLPTSKINCEESNKISGYKTCRDHEKSWLQITEHKQMTSGQCTRKVDSKTCDCPCQNQEKKQEICDSNTGTRRIITYVASQKLYAETCKCNYTKQEQKFKLSRFSLVFSLKLLSL</sequence>
<dbReference type="EMBL" id="JBJKFK010000966">
    <property type="protein sequence ID" value="KAL3314546.1"/>
    <property type="molecule type" value="Genomic_DNA"/>
</dbReference>
<gene>
    <name evidence="1" type="ORF">Ciccas_006833</name>
</gene>
<evidence type="ECO:0000313" key="2">
    <source>
        <dbReference type="Proteomes" id="UP001626550"/>
    </source>
</evidence>
<protein>
    <submittedName>
        <fullName evidence="1">Uncharacterized protein</fullName>
    </submittedName>
</protein>
<proteinExistence type="predicted"/>
<dbReference type="AlphaFoldDB" id="A0ABD2Q738"/>